<dbReference type="InterPro" id="IPR011993">
    <property type="entry name" value="PH-like_dom_sf"/>
</dbReference>
<dbReference type="SMART" id="SM00233">
    <property type="entry name" value="PH"/>
    <property type="match status" value="2"/>
</dbReference>
<dbReference type="PROSITE" id="PS50003">
    <property type="entry name" value="PH_DOMAIN"/>
    <property type="match status" value="2"/>
</dbReference>
<feature type="region of interest" description="Disordered" evidence="1">
    <location>
        <begin position="97"/>
        <end position="122"/>
    </location>
</feature>
<feature type="compositionally biased region" description="Polar residues" evidence="1">
    <location>
        <begin position="258"/>
        <end position="270"/>
    </location>
</feature>
<reference evidence="3 4" key="1">
    <citation type="journal article" date="2016" name="Mol. Biol. Evol.">
        <title>Comparative Genomics of Early-Diverging Mushroom-Forming Fungi Provides Insights into the Origins of Lignocellulose Decay Capabilities.</title>
        <authorList>
            <person name="Nagy L.G."/>
            <person name="Riley R."/>
            <person name="Tritt A."/>
            <person name="Adam C."/>
            <person name="Daum C."/>
            <person name="Floudas D."/>
            <person name="Sun H."/>
            <person name="Yadav J.S."/>
            <person name="Pangilinan J."/>
            <person name="Larsson K.H."/>
            <person name="Matsuura K."/>
            <person name="Barry K."/>
            <person name="Labutti K."/>
            <person name="Kuo R."/>
            <person name="Ohm R.A."/>
            <person name="Bhattacharya S.S."/>
            <person name="Shirouzu T."/>
            <person name="Yoshinaga Y."/>
            <person name="Martin F.M."/>
            <person name="Grigoriev I.V."/>
            <person name="Hibbett D.S."/>
        </authorList>
    </citation>
    <scope>NUCLEOTIDE SEQUENCE [LARGE SCALE GENOMIC DNA]</scope>
    <source>
        <strain evidence="3 4">TUFC12733</strain>
    </source>
</reference>
<feature type="region of interest" description="Disordered" evidence="1">
    <location>
        <begin position="225"/>
        <end position="310"/>
    </location>
</feature>
<dbReference type="EMBL" id="KV417269">
    <property type="protein sequence ID" value="KZP00385.1"/>
    <property type="molecule type" value="Genomic_DNA"/>
</dbReference>
<feature type="compositionally biased region" description="Acidic residues" evidence="1">
    <location>
        <begin position="104"/>
        <end position="121"/>
    </location>
</feature>
<keyword evidence="4" id="KW-1185">Reference proteome</keyword>
<dbReference type="Pfam" id="PF00169">
    <property type="entry name" value="PH"/>
    <property type="match status" value="2"/>
</dbReference>
<accession>A0A167QYP5</accession>
<feature type="compositionally biased region" description="Polar residues" evidence="1">
    <location>
        <begin position="1"/>
        <end position="11"/>
    </location>
</feature>
<dbReference type="PANTHER" id="PTHR14336:SF8">
    <property type="entry name" value="PROTEIN OPY1"/>
    <property type="match status" value="1"/>
</dbReference>
<dbReference type="Proteomes" id="UP000076738">
    <property type="component" value="Unassembled WGS sequence"/>
</dbReference>
<proteinExistence type="predicted"/>
<dbReference type="AlphaFoldDB" id="A0A167QYP5"/>
<sequence>MSAQAASTQPVATVAPPSPQEVHRKLSMTAPVGMPIPSRTPSKRTVRAISTSNITYPNTFSSESDSDTSALHSPIVAHHTIPSFSEGGSTLGVIEERRTTQDGSESEDEEEVEASEGEVDEGALREETVIKTGYLYKKGERRKTWKRRWFVLRGAKLAYYKSNAEYRLLHLLPTANISAVQPVVLKKYGHAFALITPSRTFYLRADTEQEAQEWVRGLREVAREAKEEEADELESAMSVAGPASVTSQLTGPPHPPISLNTQHMSPPLGTSSDSDDHRSPRSPVLPNRQRAGSTAASIPAAPPSPVTAISPIPAYSPGGAMLRSASTKRDPNKPILQGYMTKMGKRKGWRKRWFVLKESGLDYGKSHMDTKSHRSIPITHILHAVEYAPPDPKQHHHIPHLPHSPPQPSVVDTSGIAPEDAHVFKVITPERAYILCAPSEEEEIKWLSALRALIERTRGSGGFVDAHR</sequence>
<dbReference type="OrthoDB" id="2157866at2759"/>
<protein>
    <submittedName>
        <fullName evidence="3">PH-domain-containing protein</fullName>
    </submittedName>
</protein>
<dbReference type="SUPFAM" id="SSF50729">
    <property type="entry name" value="PH domain-like"/>
    <property type="match status" value="2"/>
</dbReference>
<feature type="domain" description="PH" evidence="2">
    <location>
        <begin position="333"/>
        <end position="455"/>
    </location>
</feature>
<gene>
    <name evidence="3" type="ORF">CALVIDRAFT_524735</name>
</gene>
<dbReference type="InterPro" id="IPR001849">
    <property type="entry name" value="PH_domain"/>
</dbReference>
<dbReference type="FunFam" id="2.30.29.30:FF:000286">
    <property type="entry name" value="PH-protein kinase domain containing protein"/>
    <property type="match status" value="1"/>
</dbReference>
<evidence type="ECO:0000313" key="3">
    <source>
        <dbReference type="EMBL" id="KZP00385.1"/>
    </source>
</evidence>
<evidence type="ECO:0000259" key="2">
    <source>
        <dbReference type="PROSITE" id="PS50003"/>
    </source>
</evidence>
<dbReference type="Gene3D" id="2.30.29.30">
    <property type="entry name" value="Pleckstrin-homology domain (PH domain)/Phosphotyrosine-binding domain (PTB)"/>
    <property type="match status" value="2"/>
</dbReference>
<evidence type="ECO:0000313" key="4">
    <source>
        <dbReference type="Proteomes" id="UP000076738"/>
    </source>
</evidence>
<feature type="region of interest" description="Disordered" evidence="1">
    <location>
        <begin position="1"/>
        <end position="46"/>
    </location>
</feature>
<organism evidence="3 4">
    <name type="scientific">Calocera viscosa (strain TUFC12733)</name>
    <dbReference type="NCBI Taxonomy" id="1330018"/>
    <lineage>
        <taxon>Eukaryota</taxon>
        <taxon>Fungi</taxon>
        <taxon>Dikarya</taxon>
        <taxon>Basidiomycota</taxon>
        <taxon>Agaricomycotina</taxon>
        <taxon>Dacrymycetes</taxon>
        <taxon>Dacrymycetales</taxon>
        <taxon>Dacrymycetaceae</taxon>
        <taxon>Calocera</taxon>
    </lineage>
</organism>
<dbReference type="PANTHER" id="PTHR14336">
    <property type="entry name" value="TANDEM PH DOMAIN CONTAINING PROTEIN"/>
    <property type="match status" value="1"/>
</dbReference>
<name>A0A167QYP5_CALVF</name>
<dbReference type="InterPro" id="IPR051707">
    <property type="entry name" value="PI-Interact_SigTrans_Reg"/>
</dbReference>
<feature type="domain" description="PH" evidence="2">
    <location>
        <begin position="128"/>
        <end position="223"/>
    </location>
</feature>
<evidence type="ECO:0000256" key="1">
    <source>
        <dbReference type="SAM" id="MobiDB-lite"/>
    </source>
</evidence>